<evidence type="ECO:0008006" key="9">
    <source>
        <dbReference type="Google" id="ProtNLM"/>
    </source>
</evidence>
<proteinExistence type="inferred from homology"/>
<gene>
    <name evidence="7" type="ORF">FB567DRAFT_573611</name>
</gene>
<accession>A0A8K0QV43</accession>
<evidence type="ECO:0000256" key="5">
    <source>
        <dbReference type="ARBA" id="ARBA00022857"/>
    </source>
</evidence>
<evidence type="ECO:0000313" key="8">
    <source>
        <dbReference type="Proteomes" id="UP000813461"/>
    </source>
</evidence>
<keyword evidence="6" id="KW-0560">Oxidoreductase</keyword>
<comment type="similarity">
    <text evidence="2">Belongs to the FAD-binding monooxygenase family.</text>
</comment>
<evidence type="ECO:0000313" key="7">
    <source>
        <dbReference type="EMBL" id="KAH7070090.1"/>
    </source>
</evidence>
<dbReference type="SUPFAM" id="SSF51905">
    <property type="entry name" value="FAD/NAD(P)-binding domain"/>
    <property type="match status" value="2"/>
</dbReference>
<dbReference type="OrthoDB" id="66881at2759"/>
<keyword evidence="8" id="KW-1185">Reference proteome</keyword>
<dbReference type="Gene3D" id="3.50.50.60">
    <property type="entry name" value="FAD/NAD(P)-binding domain"/>
    <property type="match status" value="3"/>
</dbReference>
<dbReference type="AlphaFoldDB" id="A0A8K0QV43"/>
<dbReference type="EMBL" id="JAGMVJ010000028">
    <property type="protein sequence ID" value="KAH7070090.1"/>
    <property type="molecule type" value="Genomic_DNA"/>
</dbReference>
<keyword evidence="5" id="KW-0521">NADP</keyword>
<comment type="caution">
    <text evidence="7">The sequence shown here is derived from an EMBL/GenBank/DDBJ whole genome shotgun (WGS) entry which is preliminary data.</text>
</comment>
<sequence>MHQAPTDDDAIEALINKYDQERNKRLKKAGNKQYADTRSKGLEVLAKDPWVDYNDPRVRDAPLKDGASIKYLITGAGINGVVFAGRLIEAGIDSKDIVCVDFAGGFGGTWYYNRYPGVMCDVEGYCYVPFLEETGYQPRHRYSYGHEIRRQIERSADHFGIQAQFCTTINSQIWDEEKKLWVVTMTRTVGEPSVSTTFTVYADFVLISGASLQWPKIPVLPGWDDLYRNKRVFHSARWDYEYTGGTPEKPDLSKLKGKRVAIIGTGATAVQIVPELGKWAEHVYVVQRTPTHVGIRNQIETDPDEWAKITSEKGWQKKRRRVFDAYVSYSTGGGPDIINDGWTDTPAGTAFLGSNRKIVAPDEVEEHIKELHALDLPRTQLLRSRVDEIVKDKETAEKLKAWYASWCKRPSFHDEYLQTFNKPNVTLVDTDGKGIDRYTEKGIVYNGVEYEVDALILATGFTFAAEEDLSDKMRITVQGRDGLTMKNYWHSPDSGTLLGIAMPGFPNFFGSVFRGGPVTWNHTSTMDTLARLIASVVAQAQKKAGQGERVIIEASKEAERQYGLEVAKRALWYTAGAFEEKKPKTNEELIQEGKKLPWGSGPIDFAQMADKWVAKGDLEGFAIEIVGQQP</sequence>
<keyword evidence="4" id="KW-0274">FAD</keyword>
<evidence type="ECO:0000256" key="2">
    <source>
        <dbReference type="ARBA" id="ARBA00010139"/>
    </source>
</evidence>
<dbReference type="Proteomes" id="UP000813461">
    <property type="component" value="Unassembled WGS sequence"/>
</dbReference>
<protein>
    <recommendedName>
        <fullName evidence="9">FAD/NAD(P)-binding domain-containing protein</fullName>
    </recommendedName>
</protein>
<evidence type="ECO:0000256" key="4">
    <source>
        <dbReference type="ARBA" id="ARBA00022827"/>
    </source>
</evidence>
<dbReference type="InterPro" id="IPR036188">
    <property type="entry name" value="FAD/NAD-bd_sf"/>
</dbReference>
<dbReference type="PANTHER" id="PTHR43098:SF2">
    <property type="entry name" value="FAD-BINDING MONOOXYGENASE AUSB-RELATED"/>
    <property type="match status" value="1"/>
</dbReference>
<name>A0A8K0QV43_9PLEO</name>
<evidence type="ECO:0000256" key="6">
    <source>
        <dbReference type="ARBA" id="ARBA00023002"/>
    </source>
</evidence>
<organism evidence="7 8">
    <name type="scientific">Paraphoma chrysanthemicola</name>
    <dbReference type="NCBI Taxonomy" id="798071"/>
    <lineage>
        <taxon>Eukaryota</taxon>
        <taxon>Fungi</taxon>
        <taxon>Dikarya</taxon>
        <taxon>Ascomycota</taxon>
        <taxon>Pezizomycotina</taxon>
        <taxon>Dothideomycetes</taxon>
        <taxon>Pleosporomycetidae</taxon>
        <taxon>Pleosporales</taxon>
        <taxon>Pleosporineae</taxon>
        <taxon>Phaeosphaeriaceae</taxon>
        <taxon>Paraphoma</taxon>
    </lineage>
</organism>
<evidence type="ECO:0000256" key="1">
    <source>
        <dbReference type="ARBA" id="ARBA00001974"/>
    </source>
</evidence>
<evidence type="ECO:0000256" key="3">
    <source>
        <dbReference type="ARBA" id="ARBA00022630"/>
    </source>
</evidence>
<keyword evidence="3" id="KW-0285">Flavoprotein</keyword>
<reference evidence="7" key="1">
    <citation type="journal article" date="2021" name="Nat. Commun.">
        <title>Genetic determinants of endophytism in the Arabidopsis root mycobiome.</title>
        <authorList>
            <person name="Mesny F."/>
            <person name="Miyauchi S."/>
            <person name="Thiergart T."/>
            <person name="Pickel B."/>
            <person name="Atanasova L."/>
            <person name="Karlsson M."/>
            <person name="Huettel B."/>
            <person name="Barry K.W."/>
            <person name="Haridas S."/>
            <person name="Chen C."/>
            <person name="Bauer D."/>
            <person name="Andreopoulos W."/>
            <person name="Pangilinan J."/>
            <person name="LaButti K."/>
            <person name="Riley R."/>
            <person name="Lipzen A."/>
            <person name="Clum A."/>
            <person name="Drula E."/>
            <person name="Henrissat B."/>
            <person name="Kohler A."/>
            <person name="Grigoriev I.V."/>
            <person name="Martin F.M."/>
            <person name="Hacquard S."/>
        </authorList>
    </citation>
    <scope>NUCLEOTIDE SEQUENCE</scope>
    <source>
        <strain evidence="7">MPI-SDFR-AT-0120</strain>
    </source>
</reference>
<dbReference type="GO" id="GO:0016491">
    <property type="term" value="F:oxidoreductase activity"/>
    <property type="evidence" value="ECO:0007669"/>
    <property type="project" value="UniProtKB-KW"/>
</dbReference>
<comment type="cofactor">
    <cofactor evidence="1">
        <name>FAD</name>
        <dbReference type="ChEBI" id="CHEBI:57692"/>
    </cofactor>
</comment>
<dbReference type="InterPro" id="IPR050775">
    <property type="entry name" value="FAD-binding_Monooxygenases"/>
</dbReference>
<dbReference type="PANTHER" id="PTHR43098">
    <property type="entry name" value="L-ORNITHINE N(5)-MONOOXYGENASE-RELATED"/>
    <property type="match status" value="1"/>
</dbReference>